<dbReference type="Proteomes" id="UP000005237">
    <property type="component" value="Unassembled WGS sequence"/>
</dbReference>
<dbReference type="AlphaFoldDB" id="A0A8R1E9G4"/>
<keyword evidence="2" id="KW-1185">Reference proteome</keyword>
<dbReference type="EnsemblMetazoa" id="CJA28825b.1">
    <property type="protein sequence ID" value="CJA28825b.1"/>
    <property type="gene ID" value="WBGene00184399"/>
</dbReference>
<proteinExistence type="predicted"/>
<accession>A0A8R1E9G4</accession>
<name>A0A8R1E9G4_CAEJA</name>
<dbReference type="Gene3D" id="3.30.420.10">
    <property type="entry name" value="Ribonuclease H-like superfamily/Ribonuclease H"/>
    <property type="match status" value="1"/>
</dbReference>
<reference evidence="1" key="2">
    <citation type="submission" date="2022-06" db="UniProtKB">
        <authorList>
            <consortium name="EnsemblMetazoa"/>
        </authorList>
    </citation>
    <scope>IDENTIFICATION</scope>
    <source>
        <strain evidence="1">DF5081</strain>
    </source>
</reference>
<sequence>MVKIANDPQASEYLPLHHPGLLPLRARRGTHLSALFTDEKLFTVEANKNGKNNMIIAVEFQSAYQKGKCLKKPSHSSSMMEFGGICADGKTQLVFQDGAPAPCAKATQQWCEADFFGFINAPTSSPDLNPMDFAVWGYLSQQVATKNNANLETLKIALKKAWDDLDVNTCVPSLTRIRRDSELSSRRKVDDLKTVNATYLL</sequence>
<organism evidence="1 2">
    <name type="scientific">Caenorhabditis japonica</name>
    <dbReference type="NCBI Taxonomy" id="281687"/>
    <lineage>
        <taxon>Eukaryota</taxon>
        <taxon>Metazoa</taxon>
        <taxon>Ecdysozoa</taxon>
        <taxon>Nematoda</taxon>
        <taxon>Chromadorea</taxon>
        <taxon>Rhabditida</taxon>
        <taxon>Rhabditina</taxon>
        <taxon>Rhabditomorpha</taxon>
        <taxon>Rhabditoidea</taxon>
        <taxon>Rhabditidae</taxon>
        <taxon>Peloderinae</taxon>
        <taxon>Caenorhabditis</taxon>
    </lineage>
</organism>
<dbReference type="PANTHER" id="PTHR46068">
    <property type="entry name" value="PROTEIN CBG27172"/>
    <property type="match status" value="1"/>
</dbReference>
<evidence type="ECO:0000313" key="1">
    <source>
        <dbReference type="EnsemblMetazoa" id="CJA28825b.1"/>
    </source>
</evidence>
<reference evidence="2" key="1">
    <citation type="submission" date="2010-08" db="EMBL/GenBank/DDBJ databases">
        <authorList>
            <consortium name="Caenorhabditis japonica Sequencing Consortium"/>
            <person name="Wilson R.K."/>
        </authorList>
    </citation>
    <scope>NUCLEOTIDE SEQUENCE [LARGE SCALE GENOMIC DNA]</scope>
    <source>
        <strain evidence="2">DF5081</strain>
    </source>
</reference>
<dbReference type="GO" id="GO:0003676">
    <property type="term" value="F:nucleic acid binding"/>
    <property type="evidence" value="ECO:0007669"/>
    <property type="project" value="InterPro"/>
</dbReference>
<dbReference type="InterPro" id="IPR036397">
    <property type="entry name" value="RNaseH_sf"/>
</dbReference>
<dbReference type="PANTHER" id="PTHR46068:SF1">
    <property type="entry name" value="TRANSPOSASE IS30-LIKE HTH DOMAIN-CONTAINING PROTEIN"/>
    <property type="match status" value="1"/>
</dbReference>
<protein>
    <submittedName>
        <fullName evidence="1">Uncharacterized protein</fullName>
    </submittedName>
</protein>
<evidence type="ECO:0000313" key="2">
    <source>
        <dbReference type="Proteomes" id="UP000005237"/>
    </source>
</evidence>